<dbReference type="GeneID" id="19164725"/>
<dbReference type="PROSITE" id="PS50181">
    <property type="entry name" value="FBOX"/>
    <property type="match status" value="1"/>
</dbReference>
<dbReference type="InterPro" id="IPR015943">
    <property type="entry name" value="WD40/YVTN_repeat-like_dom_sf"/>
</dbReference>
<feature type="region of interest" description="Disordered" evidence="1">
    <location>
        <begin position="784"/>
        <end position="916"/>
    </location>
</feature>
<dbReference type="eggNOG" id="ENOG502QTS5">
    <property type="taxonomic scope" value="Eukaryota"/>
</dbReference>
<dbReference type="OrthoDB" id="3925024at2759"/>
<feature type="compositionally biased region" description="Polar residues" evidence="1">
    <location>
        <begin position="834"/>
        <end position="848"/>
    </location>
</feature>
<feature type="region of interest" description="Disordered" evidence="1">
    <location>
        <begin position="1150"/>
        <end position="1192"/>
    </location>
</feature>
<keyword evidence="4" id="KW-1185">Reference proteome</keyword>
<feature type="compositionally biased region" description="Polar residues" evidence="1">
    <location>
        <begin position="885"/>
        <end position="913"/>
    </location>
</feature>
<evidence type="ECO:0000256" key="1">
    <source>
        <dbReference type="SAM" id="MobiDB-lite"/>
    </source>
</evidence>
<dbReference type="STRING" id="1182542.W9YQU4"/>
<dbReference type="AlphaFoldDB" id="W9YQU4"/>
<sequence length="1202" mass="129426">MPPRIIVRPASKTSSTVSVSCDEIPPQPLDPAQDEAELLASHDPGHPGDLPQSQQTSDSNHHRPKPSAFHKLPVEVIERILWTVDANGFASLVLLNRAWYNAAQNKELYAHHLSRCPSYALANTVITGPFRKNDLLRLKSKFAAEVRRNLFEAYLRPRQTLINLISVNASSSAALPGAEAFRFSFSPNGRTILALSSSRIYVIDATSDIIAVRREFKTMRRPLSASITDDGSILAVLSSKYQANIYHLTDPGVKHSQVLVMDNPPRTIALAPEGTVLAAAYEGGVEVFSLAPNALSTDRRAVRSEGVDTLNFSGDGSMVVGSTQSLDEPSAVVITAPFYTENDLPPKEVHSRMWTTQILFPQISSICSHAELLQGHTEGDANWLFAYDHTLLTYRAVRTDDTRTGVAYFLNPTTNRRFSMPAPCTSPTATACGTLVVAGFSGSGLWMYGIPEKLDVCPDMGSVVERHEQRLQGRVALTSATGHLEPLMAYSPSISGNSDEIEDDSLAAKVDWRESLFVKCQQIRGLEGGTAAKWVEKPDEQEVAFPGKRLILVAPGGVDRFLEELGDETMPVDGSRVSVLDFDYSPSMNQDREVTIEVGDNEPELLAEQMSDIDIEVAMERRRTVRGRGRGGATSPLGRSATSAPKRHGSQWPQRGTALRPSSPLDVDAQISLAAAQSHDQPQNPANLHRSATAAGFTTARYPPRPPLSTQQQDLAYMPNQPYSPSNGWESPPPPYATDSHGPVHPGMSQVSHPAQLRPNGGHGPLGMALGGIPEARHLPYQSQGHPIRQDFDPGQFLPPDQYPSQVPSHSHSSLHAVPGVAQTGRFADHDGSSAPNNHPTNAQSAYASSPFAPATPGDPSSRPGSHEGRVSPLQPPDHPPFSLIQPTQDLPNVAPTAQPSLPLKQSSLNSIPTAGPKLQARLNHPVPPIPPSAEQMPLPQEPTGPAISPRPVDQYSIQVPGVLDAQYSVAPPTPNQMANLNRRVSQTVRKPLPPKPTTGDAIQSHNTGARSTSSGSGALPPTRAAWGAACVSGSPSFHTANNIPDGSSRSQSRGSSRSMPFSASTPNLHSAVGTYVERPQIGRLDTIESVSSSYGPGEPGPRSHMVTPGVVVNPVAPLRQQYTDISGFPTSQSQSPQVRTHHTVVWAGTGHRPPEIEASNPSRMRKGLRKKGEPDAGRVQTMPMPTTGVAYPKKERRCTVM</sequence>
<evidence type="ECO:0000313" key="4">
    <source>
        <dbReference type="Proteomes" id="UP000019478"/>
    </source>
</evidence>
<evidence type="ECO:0000259" key="2">
    <source>
        <dbReference type="PROSITE" id="PS50181"/>
    </source>
</evidence>
<gene>
    <name evidence="3" type="ORF">A1O3_00585</name>
</gene>
<proteinExistence type="predicted"/>
<feature type="compositionally biased region" description="Polar residues" evidence="1">
    <location>
        <begin position="976"/>
        <end position="989"/>
    </location>
</feature>
<dbReference type="Pfam" id="PF23749">
    <property type="entry name" value="DUF7165"/>
    <property type="match status" value="1"/>
</dbReference>
<comment type="caution">
    <text evidence="3">The sequence shown here is derived from an EMBL/GenBank/DDBJ whole genome shotgun (WGS) entry which is preliminary data.</text>
</comment>
<reference evidence="3 4" key="1">
    <citation type="submission" date="2013-03" db="EMBL/GenBank/DDBJ databases">
        <title>The Genome Sequence of Capronia epimyces CBS 606.96.</title>
        <authorList>
            <consortium name="The Broad Institute Genomics Platform"/>
            <person name="Cuomo C."/>
            <person name="de Hoog S."/>
            <person name="Gorbushina A."/>
            <person name="Walker B."/>
            <person name="Young S.K."/>
            <person name="Zeng Q."/>
            <person name="Gargeya S."/>
            <person name="Fitzgerald M."/>
            <person name="Haas B."/>
            <person name="Abouelleil A."/>
            <person name="Allen A.W."/>
            <person name="Alvarado L."/>
            <person name="Arachchi H.M."/>
            <person name="Berlin A.M."/>
            <person name="Chapman S.B."/>
            <person name="Gainer-Dewar J."/>
            <person name="Goldberg J."/>
            <person name="Griggs A."/>
            <person name="Gujja S."/>
            <person name="Hansen M."/>
            <person name="Howarth C."/>
            <person name="Imamovic A."/>
            <person name="Ireland A."/>
            <person name="Larimer J."/>
            <person name="McCowan C."/>
            <person name="Murphy C."/>
            <person name="Pearson M."/>
            <person name="Poon T.W."/>
            <person name="Priest M."/>
            <person name="Roberts A."/>
            <person name="Saif S."/>
            <person name="Shea T."/>
            <person name="Sisk P."/>
            <person name="Sykes S."/>
            <person name="Wortman J."/>
            <person name="Nusbaum C."/>
            <person name="Birren B."/>
        </authorList>
    </citation>
    <scope>NUCLEOTIDE SEQUENCE [LARGE SCALE GENOMIC DNA]</scope>
    <source>
        <strain evidence="3 4">CBS 606.96</strain>
    </source>
</reference>
<feature type="domain" description="F-box" evidence="2">
    <location>
        <begin position="66"/>
        <end position="112"/>
    </location>
</feature>
<feature type="region of interest" description="Disordered" evidence="1">
    <location>
        <begin position="974"/>
        <end position="1022"/>
    </location>
</feature>
<dbReference type="SUPFAM" id="SSF69322">
    <property type="entry name" value="Tricorn protease domain 2"/>
    <property type="match status" value="1"/>
</dbReference>
<dbReference type="Gene3D" id="2.130.10.10">
    <property type="entry name" value="YVTN repeat-like/Quinoprotein amine dehydrogenase"/>
    <property type="match status" value="1"/>
</dbReference>
<feature type="compositionally biased region" description="Polar residues" evidence="1">
    <location>
        <begin position="803"/>
        <end position="814"/>
    </location>
</feature>
<accession>W9YQU4</accession>
<dbReference type="InterPro" id="IPR055589">
    <property type="entry name" value="DUF7165"/>
</dbReference>
<feature type="compositionally biased region" description="Low complexity" evidence="1">
    <location>
        <begin position="1048"/>
        <end position="1065"/>
    </location>
</feature>
<feature type="region of interest" description="Disordered" evidence="1">
    <location>
        <begin position="717"/>
        <end position="739"/>
    </location>
</feature>
<dbReference type="RefSeq" id="XP_007728925.1">
    <property type="nucleotide sequence ID" value="XM_007730735.1"/>
</dbReference>
<dbReference type="SUPFAM" id="SSF81383">
    <property type="entry name" value="F-box domain"/>
    <property type="match status" value="1"/>
</dbReference>
<dbReference type="InterPro" id="IPR036047">
    <property type="entry name" value="F-box-like_dom_sf"/>
</dbReference>
<dbReference type="Proteomes" id="UP000019478">
    <property type="component" value="Unassembled WGS sequence"/>
</dbReference>
<feature type="region of interest" description="Disordered" evidence="1">
    <location>
        <begin position="622"/>
        <end position="663"/>
    </location>
</feature>
<evidence type="ECO:0000313" key="3">
    <source>
        <dbReference type="EMBL" id="EXJ92035.1"/>
    </source>
</evidence>
<feature type="region of interest" description="Disordered" evidence="1">
    <location>
        <begin position="1"/>
        <end position="67"/>
    </location>
</feature>
<name>W9YQU4_9EURO</name>
<protein>
    <recommendedName>
        <fullName evidence="2">F-box domain-containing protein</fullName>
    </recommendedName>
</protein>
<feature type="compositionally biased region" description="Low complexity" evidence="1">
    <location>
        <begin position="1008"/>
        <end position="1019"/>
    </location>
</feature>
<dbReference type="CDD" id="cd09917">
    <property type="entry name" value="F-box_SF"/>
    <property type="match status" value="1"/>
</dbReference>
<dbReference type="InterPro" id="IPR001810">
    <property type="entry name" value="F-box_dom"/>
</dbReference>
<dbReference type="HOGENOM" id="CLU_002718_1_0_1"/>
<feature type="region of interest" description="Disordered" evidence="1">
    <location>
        <begin position="1038"/>
        <end position="1068"/>
    </location>
</feature>
<organism evidence="3 4">
    <name type="scientific">Capronia epimyces CBS 606.96</name>
    <dbReference type="NCBI Taxonomy" id="1182542"/>
    <lineage>
        <taxon>Eukaryota</taxon>
        <taxon>Fungi</taxon>
        <taxon>Dikarya</taxon>
        <taxon>Ascomycota</taxon>
        <taxon>Pezizomycotina</taxon>
        <taxon>Eurotiomycetes</taxon>
        <taxon>Chaetothyriomycetidae</taxon>
        <taxon>Chaetothyriales</taxon>
        <taxon>Herpotrichiellaceae</taxon>
        <taxon>Capronia</taxon>
    </lineage>
</organism>
<dbReference type="EMBL" id="AMGY01000001">
    <property type="protein sequence ID" value="EXJ92035.1"/>
    <property type="molecule type" value="Genomic_DNA"/>
</dbReference>